<dbReference type="InterPro" id="IPR009000">
    <property type="entry name" value="Transl_B-barrel_sf"/>
</dbReference>
<dbReference type="SUPFAM" id="SSF50346">
    <property type="entry name" value="PRC-barrel domain"/>
    <property type="match status" value="1"/>
</dbReference>
<comment type="similarity">
    <text evidence="5">Belongs to the RimM family.</text>
</comment>
<dbReference type="SUPFAM" id="SSF50447">
    <property type="entry name" value="Translation proteins"/>
    <property type="match status" value="1"/>
</dbReference>
<organism evidence="8 9">
    <name type="scientific">Candidatus Caccoplasma intestinavium</name>
    <dbReference type="NCBI Taxonomy" id="2840716"/>
    <lineage>
        <taxon>Bacteria</taxon>
        <taxon>Pseudomonadati</taxon>
        <taxon>Bacteroidota</taxon>
        <taxon>Bacteroidia</taxon>
        <taxon>Bacteroidales</taxon>
        <taxon>Bacteroidaceae</taxon>
        <taxon>Bacteroidaceae incertae sedis</taxon>
        <taxon>Candidatus Caccoplasma</taxon>
    </lineage>
</organism>
<reference evidence="8" key="1">
    <citation type="submission" date="2020-10" db="EMBL/GenBank/DDBJ databases">
        <authorList>
            <person name="Gilroy R."/>
        </authorList>
    </citation>
    <scope>NUCLEOTIDE SEQUENCE</scope>
    <source>
        <strain evidence="8">21143</strain>
    </source>
</reference>
<protein>
    <recommendedName>
        <fullName evidence="5">Ribosome maturation factor RimM</fullName>
    </recommendedName>
</protein>
<evidence type="ECO:0000256" key="1">
    <source>
        <dbReference type="ARBA" id="ARBA00022490"/>
    </source>
</evidence>
<keyword evidence="3 5" id="KW-0698">rRNA processing</keyword>
<gene>
    <name evidence="5 8" type="primary">rimM</name>
    <name evidence="8" type="ORF">IAD06_06265</name>
</gene>
<dbReference type="GO" id="GO:0005840">
    <property type="term" value="C:ribosome"/>
    <property type="evidence" value="ECO:0007669"/>
    <property type="project" value="InterPro"/>
</dbReference>
<dbReference type="PANTHER" id="PTHR33692">
    <property type="entry name" value="RIBOSOME MATURATION FACTOR RIMM"/>
    <property type="match status" value="1"/>
</dbReference>
<dbReference type="Pfam" id="PF24986">
    <property type="entry name" value="PRC_RimM"/>
    <property type="match status" value="1"/>
</dbReference>
<proteinExistence type="inferred from homology"/>
<evidence type="ECO:0000256" key="2">
    <source>
        <dbReference type="ARBA" id="ARBA00022517"/>
    </source>
</evidence>
<dbReference type="Pfam" id="PF01782">
    <property type="entry name" value="RimM"/>
    <property type="match status" value="1"/>
</dbReference>
<dbReference type="GO" id="GO:0042274">
    <property type="term" value="P:ribosomal small subunit biogenesis"/>
    <property type="evidence" value="ECO:0007669"/>
    <property type="project" value="UniProtKB-UniRule"/>
</dbReference>
<keyword evidence="2 5" id="KW-0690">Ribosome biogenesis</keyword>
<dbReference type="Proteomes" id="UP000886722">
    <property type="component" value="Unassembled WGS sequence"/>
</dbReference>
<sequence>MIKRDELIKIGVFNKPHGIQGELAFTFTDDIFDRSECPYIVCEIDGIFVPFFIEEYRFRGETTALMKLEDIDTENDARAFVNLEVYFPKSYIGNDGDGELSAPGDFFLHYSVYDTDKGYLGHIVDVDMSTTNVLFVVERENGEELLIPATDDLVVSVDEKAKKIEMNIPEGLLDL</sequence>
<evidence type="ECO:0000256" key="5">
    <source>
        <dbReference type="HAMAP-Rule" id="MF_00014"/>
    </source>
</evidence>
<evidence type="ECO:0000256" key="3">
    <source>
        <dbReference type="ARBA" id="ARBA00022552"/>
    </source>
</evidence>
<dbReference type="InterPro" id="IPR011961">
    <property type="entry name" value="RimM"/>
</dbReference>
<keyword evidence="1 5" id="KW-0963">Cytoplasm</keyword>
<dbReference type="GO" id="GO:0043022">
    <property type="term" value="F:ribosome binding"/>
    <property type="evidence" value="ECO:0007669"/>
    <property type="project" value="InterPro"/>
</dbReference>
<name>A0A9D1KDG1_9BACT</name>
<dbReference type="InterPro" id="IPR011033">
    <property type="entry name" value="PRC_barrel-like_sf"/>
</dbReference>
<feature type="domain" description="RimM N-terminal" evidence="6">
    <location>
        <begin position="10"/>
        <end position="90"/>
    </location>
</feature>
<dbReference type="GO" id="GO:0006364">
    <property type="term" value="P:rRNA processing"/>
    <property type="evidence" value="ECO:0007669"/>
    <property type="project" value="UniProtKB-UniRule"/>
</dbReference>
<dbReference type="InterPro" id="IPR036976">
    <property type="entry name" value="RimM_N_sf"/>
</dbReference>
<dbReference type="AlphaFoldDB" id="A0A9D1KDG1"/>
<dbReference type="InterPro" id="IPR002676">
    <property type="entry name" value="RimM_N"/>
</dbReference>
<evidence type="ECO:0000313" key="8">
    <source>
        <dbReference type="EMBL" id="HIT39624.1"/>
    </source>
</evidence>
<dbReference type="Gene3D" id="2.40.30.60">
    <property type="entry name" value="RimM"/>
    <property type="match status" value="1"/>
</dbReference>
<comment type="subunit">
    <text evidence="5">Binds ribosomal protein uS19.</text>
</comment>
<comment type="domain">
    <text evidence="5">The PRC barrel domain binds ribosomal protein uS19.</text>
</comment>
<dbReference type="NCBIfam" id="TIGR02273">
    <property type="entry name" value="16S_RimM"/>
    <property type="match status" value="1"/>
</dbReference>
<comment type="subcellular location">
    <subcellularLocation>
        <location evidence="5">Cytoplasm</location>
    </subcellularLocation>
</comment>
<dbReference type="EMBL" id="DVKT01000047">
    <property type="protein sequence ID" value="HIT39624.1"/>
    <property type="molecule type" value="Genomic_DNA"/>
</dbReference>
<evidence type="ECO:0000259" key="7">
    <source>
        <dbReference type="Pfam" id="PF24986"/>
    </source>
</evidence>
<feature type="domain" description="Ribosome maturation factor RimM PRC barrel" evidence="7">
    <location>
        <begin position="110"/>
        <end position="172"/>
    </location>
</feature>
<evidence type="ECO:0000259" key="6">
    <source>
        <dbReference type="Pfam" id="PF01782"/>
    </source>
</evidence>
<comment type="function">
    <text evidence="5">An accessory protein needed during the final step in the assembly of 30S ribosomal subunit, possibly for assembly of the head region. Essential for efficient processing of 16S rRNA. May be needed both before and after RbfA during the maturation of 16S rRNA. It has affinity for free ribosomal 30S subunits but not for 70S ribosomes.</text>
</comment>
<dbReference type="InterPro" id="IPR056792">
    <property type="entry name" value="PRC_RimM"/>
</dbReference>
<reference evidence="8" key="2">
    <citation type="journal article" date="2021" name="PeerJ">
        <title>Extensive microbial diversity within the chicken gut microbiome revealed by metagenomics and culture.</title>
        <authorList>
            <person name="Gilroy R."/>
            <person name="Ravi A."/>
            <person name="Getino M."/>
            <person name="Pursley I."/>
            <person name="Horton D.L."/>
            <person name="Alikhan N.F."/>
            <person name="Baker D."/>
            <person name="Gharbi K."/>
            <person name="Hall N."/>
            <person name="Watson M."/>
            <person name="Adriaenssens E.M."/>
            <person name="Foster-Nyarko E."/>
            <person name="Jarju S."/>
            <person name="Secka A."/>
            <person name="Antonio M."/>
            <person name="Oren A."/>
            <person name="Chaudhuri R.R."/>
            <person name="La Ragione R."/>
            <person name="Hildebrand F."/>
            <person name="Pallen M.J."/>
        </authorList>
    </citation>
    <scope>NUCLEOTIDE SEQUENCE</scope>
    <source>
        <strain evidence="8">21143</strain>
    </source>
</reference>
<evidence type="ECO:0000256" key="4">
    <source>
        <dbReference type="ARBA" id="ARBA00023186"/>
    </source>
</evidence>
<accession>A0A9D1KDG1</accession>
<comment type="caution">
    <text evidence="8">The sequence shown here is derived from an EMBL/GenBank/DDBJ whole genome shotgun (WGS) entry which is preliminary data.</text>
</comment>
<dbReference type="PANTHER" id="PTHR33692:SF1">
    <property type="entry name" value="RIBOSOME MATURATION FACTOR RIMM"/>
    <property type="match status" value="1"/>
</dbReference>
<evidence type="ECO:0000313" key="9">
    <source>
        <dbReference type="Proteomes" id="UP000886722"/>
    </source>
</evidence>
<dbReference type="HAMAP" id="MF_00014">
    <property type="entry name" value="Ribosome_mat_RimM"/>
    <property type="match status" value="1"/>
</dbReference>
<dbReference type="Gene3D" id="2.30.30.240">
    <property type="entry name" value="PRC-barrel domain"/>
    <property type="match status" value="1"/>
</dbReference>
<keyword evidence="4 5" id="KW-0143">Chaperone</keyword>
<dbReference type="GO" id="GO:0005737">
    <property type="term" value="C:cytoplasm"/>
    <property type="evidence" value="ECO:0007669"/>
    <property type="project" value="UniProtKB-SubCell"/>
</dbReference>